<feature type="non-terminal residue" evidence="1">
    <location>
        <position position="1"/>
    </location>
</feature>
<keyword evidence="2" id="KW-1185">Reference proteome</keyword>
<sequence length="72" mass="8691">VGTFLDDPKREWRGPIVQEFYASLRDHESRNTKGCMWDILLVRAKEVRVTPRIICDFYNAPYYENYFINEMI</sequence>
<accession>A0A7J8VU36</accession>
<gene>
    <name evidence="1" type="ORF">Goklo_002767</name>
</gene>
<dbReference type="EMBL" id="JABFAB010000012">
    <property type="protein sequence ID" value="MBA0666346.1"/>
    <property type="molecule type" value="Genomic_DNA"/>
</dbReference>
<dbReference type="OrthoDB" id="10303334at2759"/>
<name>A0A7J8VU36_9ROSI</name>
<comment type="caution">
    <text evidence="1">The sequence shown here is derived from an EMBL/GenBank/DDBJ whole genome shotgun (WGS) entry which is preliminary data.</text>
</comment>
<protein>
    <submittedName>
        <fullName evidence="1">Uncharacterized protein</fullName>
    </submittedName>
</protein>
<dbReference type="AlphaFoldDB" id="A0A7J8VU36"/>
<evidence type="ECO:0000313" key="2">
    <source>
        <dbReference type="Proteomes" id="UP000593573"/>
    </source>
</evidence>
<evidence type="ECO:0000313" key="1">
    <source>
        <dbReference type="EMBL" id="MBA0666346.1"/>
    </source>
</evidence>
<proteinExistence type="predicted"/>
<reference evidence="1 2" key="1">
    <citation type="journal article" date="2019" name="Genome Biol. Evol.">
        <title>Insights into the evolution of the New World diploid cottons (Gossypium, subgenus Houzingenia) based on genome sequencing.</title>
        <authorList>
            <person name="Grover C.E."/>
            <person name="Arick M.A. 2nd"/>
            <person name="Thrash A."/>
            <person name="Conover J.L."/>
            <person name="Sanders W.S."/>
            <person name="Peterson D.G."/>
            <person name="Frelichowski J.E."/>
            <person name="Scheffler J.A."/>
            <person name="Scheffler B.E."/>
            <person name="Wendel J.F."/>
        </authorList>
    </citation>
    <scope>NUCLEOTIDE SEQUENCE [LARGE SCALE GENOMIC DNA]</scope>
    <source>
        <strain evidence="1">57</strain>
        <tissue evidence="1">Leaf</tissue>
    </source>
</reference>
<organism evidence="1 2">
    <name type="scientific">Gossypium klotzschianum</name>
    <dbReference type="NCBI Taxonomy" id="34286"/>
    <lineage>
        <taxon>Eukaryota</taxon>
        <taxon>Viridiplantae</taxon>
        <taxon>Streptophyta</taxon>
        <taxon>Embryophyta</taxon>
        <taxon>Tracheophyta</taxon>
        <taxon>Spermatophyta</taxon>
        <taxon>Magnoliopsida</taxon>
        <taxon>eudicotyledons</taxon>
        <taxon>Gunneridae</taxon>
        <taxon>Pentapetalae</taxon>
        <taxon>rosids</taxon>
        <taxon>malvids</taxon>
        <taxon>Malvales</taxon>
        <taxon>Malvaceae</taxon>
        <taxon>Malvoideae</taxon>
        <taxon>Gossypium</taxon>
    </lineage>
</organism>
<dbReference type="Proteomes" id="UP000593573">
    <property type="component" value="Unassembled WGS sequence"/>
</dbReference>